<feature type="compositionally biased region" description="Basic and acidic residues" evidence="1">
    <location>
        <begin position="76"/>
        <end position="90"/>
    </location>
</feature>
<protein>
    <submittedName>
        <fullName evidence="2">Uncharacterized protein</fullName>
    </submittedName>
</protein>
<evidence type="ECO:0000256" key="1">
    <source>
        <dbReference type="SAM" id="MobiDB-lite"/>
    </source>
</evidence>
<name>S8BEV6_PENO1</name>
<feature type="compositionally biased region" description="Basic and acidic residues" evidence="1">
    <location>
        <begin position="35"/>
        <end position="50"/>
    </location>
</feature>
<keyword evidence="3" id="KW-1185">Reference proteome</keyword>
<dbReference type="Proteomes" id="UP000019376">
    <property type="component" value="Unassembled WGS sequence"/>
</dbReference>
<evidence type="ECO:0000313" key="3">
    <source>
        <dbReference type="Proteomes" id="UP000019376"/>
    </source>
</evidence>
<reference evidence="2 3" key="1">
    <citation type="journal article" date="2013" name="PLoS ONE">
        <title>Genomic and secretomic analyses reveal unique features of the lignocellulolytic enzyme system of Penicillium decumbens.</title>
        <authorList>
            <person name="Liu G."/>
            <person name="Zhang L."/>
            <person name="Wei X."/>
            <person name="Zou G."/>
            <person name="Qin Y."/>
            <person name="Ma L."/>
            <person name="Li J."/>
            <person name="Zheng H."/>
            <person name="Wang S."/>
            <person name="Wang C."/>
            <person name="Xun L."/>
            <person name="Zhao G.-P."/>
            <person name="Zhou Z."/>
            <person name="Qu Y."/>
        </authorList>
    </citation>
    <scope>NUCLEOTIDE SEQUENCE [LARGE SCALE GENOMIC DNA]</scope>
    <source>
        <strain evidence="3">114-2 / CGMCC 5302</strain>
    </source>
</reference>
<evidence type="ECO:0000313" key="2">
    <source>
        <dbReference type="EMBL" id="EPS33612.1"/>
    </source>
</evidence>
<dbReference type="AlphaFoldDB" id="S8BEV6"/>
<dbReference type="HOGENOM" id="CLU_2073976_0_0_1"/>
<dbReference type="EMBL" id="KB644415">
    <property type="protein sequence ID" value="EPS33612.1"/>
    <property type="molecule type" value="Genomic_DNA"/>
</dbReference>
<feature type="region of interest" description="Disordered" evidence="1">
    <location>
        <begin position="34"/>
        <end position="90"/>
    </location>
</feature>
<sequence length="118" mass="12964">MTFSKAGVPSINASQSARSIPSGMVLLYKGCTLQRPREKDTSENEAKRETQIVSRTGQSTGPFGTLGGFDPSLHLRPGDPDSQRDPFPLKDSYDITKIAAVREPKSTLNLSRHNFQGW</sequence>
<organism evidence="2 3">
    <name type="scientific">Penicillium oxalicum (strain 114-2 / CGMCC 5302)</name>
    <name type="common">Penicillium decumbens</name>
    <dbReference type="NCBI Taxonomy" id="933388"/>
    <lineage>
        <taxon>Eukaryota</taxon>
        <taxon>Fungi</taxon>
        <taxon>Dikarya</taxon>
        <taxon>Ascomycota</taxon>
        <taxon>Pezizomycotina</taxon>
        <taxon>Eurotiomycetes</taxon>
        <taxon>Eurotiomycetidae</taxon>
        <taxon>Eurotiales</taxon>
        <taxon>Aspergillaceae</taxon>
        <taxon>Penicillium</taxon>
    </lineage>
</organism>
<proteinExistence type="predicted"/>
<gene>
    <name evidence="2" type="ORF">PDE_08574</name>
</gene>
<feature type="compositionally biased region" description="Polar residues" evidence="1">
    <location>
        <begin position="51"/>
        <end position="62"/>
    </location>
</feature>
<accession>S8BEV6</accession>